<dbReference type="Pfam" id="PF04343">
    <property type="entry name" value="DUF488"/>
    <property type="match status" value="1"/>
</dbReference>
<accession>A0ABQ6FPY0</accession>
<evidence type="ECO:0000313" key="1">
    <source>
        <dbReference type="EMBL" id="GLV56332.1"/>
    </source>
</evidence>
<reference evidence="1 2" key="1">
    <citation type="submission" date="2023-02" db="EMBL/GenBank/DDBJ databases">
        <title>Dictyobacter halimunensis sp. nov., a new member of the class Ktedonobacteria from forest soil in a geothermal area.</title>
        <authorList>
            <person name="Rachmania M.K."/>
            <person name="Ningsih F."/>
            <person name="Sakai Y."/>
            <person name="Yabe S."/>
            <person name="Yokota A."/>
            <person name="Sjamsuridzal W."/>
        </authorList>
    </citation>
    <scope>NUCLEOTIDE SEQUENCE [LARGE SCALE GENOMIC DNA]</scope>
    <source>
        <strain evidence="1 2">S3.2.2.5</strain>
    </source>
</reference>
<proteinExistence type="predicted"/>
<dbReference type="InterPro" id="IPR007438">
    <property type="entry name" value="DUF488"/>
</dbReference>
<dbReference type="RefSeq" id="WP_338251542.1">
    <property type="nucleotide sequence ID" value="NZ_BSRI01000002.1"/>
</dbReference>
<sequence length="129" mass="15115">MKLGTLYPRGYAALDADQQVEVLMQSSDTLLLDIRLNPTSRWRPQWRKSALQERWRDRYIHKRDLGNVNYRNDQPIQLLNPARGIEEVAQMLRRGSSLVVLCACKDYEMCHRHTVVELLKIAIPEIEVK</sequence>
<dbReference type="Proteomes" id="UP001344906">
    <property type="component" value="Unassembled WGS sequence"/>
</dbReference>
<evidence type="ECO:0008006" key="3">
    <source>
        <dbReference type="Google" id="ProtNLM"/>
    </source>
</evidence>
<protein>
    <recommendedName>
        <fullName evidence="3">DUF488 domain-containing protein</fullName>
    </recommendedName>
</protein>
<keyword evidence="2" id="KW-1185">Reference proteome</keyword>
<name>A0ABQ6FPY0_9CHLR</name>
<organism evidence="1 2">
    <name type="scientific">Dictyobacter halimunensis</name>
    <dbReference type="NCBI Taxonomy" id="3026934"/>
    <lineage>
        <taxon>Bacteria</taxon>
        <taxon>Bacillati</taxon>
        <taxon>Chloroflexota</taxon>
        <taxon>Ktedonobacteria</taxon>
        <taxon>Ktedonobacterales</taxon>
        <taxon>Dictyobacteraceae</taxon>
        <taxon>Dictyobacter</taxon>
    </lineage>
</organism>
<comment type="caution">
    <text evidence="1">The sequence shown here is derived from an EMBL/GenBank/DDBJ whole genome shotgun (WGS) entry which is preliminary data.</text>
</comment>
<evidence type="ECO:0000313" key="2">
    <source>
        <dbReference type="Proteomes" id="UP001344906"/>
    </source>
</evidence>
<dbReference type="EMBL" id="BSRI01000002">
    <property type="protein sequence ID" value="GLV56332.1"/>
    <property type="molecule type" value="Genomic_DNA"/>
</dbReference>
<gene>
    <name evidence="1" type="ORF">KDH_31730</name>
</gene>